<evidence type="ECO:0000313" key="2">
    <source>
        <dbReference type="Proteomes" id="UP000053244"/>
    </source>
</evidence>
<protein>
    <submittedName>
        <fullName evidence="1">Uncharacterized protein</fullName>
    </submittedName>
</protein>
<name>A0A101JKQ4_9ACTN</name>
<dbReference type="Proteomes" id="UP000053244">
    <property type="component" value="Unassembled WGS sequence"/>
</dbReference>
<dbReference type="Pfam" id="PF20242">
    <property type="entry name" value="Emfourin"/>
    <property type="match status" value="1"/>
</dbReference>
<evidence type="ECO:0000313" key="1">
    <source>
        <dbReference type="EMBL" id="KUL28519.1"/>
    </source>
</evidence>
<dbReference type="OrthoDB" id="3298509at2"/>
<dbReference type="RefSeq" id="WP_067698854.1">
    <property type="nucleotide sequence ID" value="NZ_LLZH01000288.1"/>
</dbReference>
<dbReference type="AlphaFoldDB" id="A0A101JKQ4"/>
<dbReference type="InterPro" id="IPR049457">
    <property type="entry name" value="Emfourin"/>
</dbReference>
<keyword evidence="2" id="KW-1185">Reference proteome</keyword>
<gene>
    <name evidence="1" type="ORF">ADL15_31715</name>
</gene>
<organism evidence="1 2">
    <name type="scientific">Actinoplanes awajinensis subsp. mycoplanecinus</name>
    <dbReference type="NCBI Taxonomy" id="135947"/>
    <lineage>
        <taxon>Bacteria</taxon>
        <taxon>Bacillati</taxon>
        <taxon>Actinomycetota</taxon>
        <taxon>Actinomycetes</taxon>
        <taxon>Micromonosporales</taxon>
        <taxon>Micromonosporaceae</taxon>
        <taxon>Actinoplanes</taxon>
    </lineage>
</organism>
<dbReference type="EMBL" id="LLZH01000288">
    <property type="protein sequence ID" value="KUL28519.1"/>
    <property type="molecule type" value="Genomic_DNA"/>
</dbReference>
<comment type="caution">
    <text evidence="1">The sequence shown here is derived from an EMBL/GenBank/DDBJ whole genome shotgun (WGS) entry which is preliminary data.</text>
</comment>
<sequence length="98" mass="10407">MRVSLTTHGGLAAAITRQLPPRVADTDQLSPEVAAELRGLIDAVRGDPPGRPDPAARDAMTYTIVVEHGPEPTTLTASDTAMTKSFADLLDWVERNAA</sequence>
<proteinExistence type="predicted"/>
<reference evidence="1 2" key="1">
    <citation type="submission" date="2015-10" db="EMBL/GenBank/DDBJ databases">
        <authorList>
            <person name="Gilbert D.G."/>
        </authorList>
    </citation>
    <scope>NUCLEOTIDE SEQUENCE [LARGE SCALE GENOMIC DNA]</scope>
    <source>
        <strain evidence="1 2">NRRL B-16712</strain>
    </source>
</reference>
<accession>A0A101JKQ4</accession>